<reference evidence="2" key="1">
    <citation type="submission" date="2020-05" db="EMBL/GenBank/DDBJ databases">
        <authorList>
            <person name="Chiriac C."/>
            <person name="Salcher M."/>
            <person name="Ghai R."/>
            <person name="Kavagutti S V."/>
        </authorList>
    </citation>
    <scope>NUCLEOTIDE SEQUENCE</scope>
</reference>
<evidence type="ECO:0000313" key="2">
    <source>
        <dbReference type="EMBL" id="CAB4218202.1"/>
    </source>
</evidence>
<evidence type="ECO:0000259" key="1">
    <source>
        <dbReference type="Pfam" id="PF19512"/>
    </source>
</evidence>
<accession>A0A6J5SRQ6</accession>
<protein>
    <recommendedName>
        <fullName evidence="1">DUF6046 domain-containing protein</fullName>
    </recommendedName>
</protein>
<dbReference type="EMBL" id="LR797460">
    <property type="protein sequence ID" value="CAB4218202.1"/>
    <property type="molecule type" value="Genomic_DNA"/>
</dbReference>
<dbReference type="InterPro" id="IPR046109">
    <property type="entry name" value="DUF6046"/>
</dbReference>
<gene>
    <name evidence="2" type="ORF">UFOVP1596_7</name>
</gene>
<sequence>MAGEFHNANKYSLPGIDNQVKAVQDFSFPSEAEIAKKGALIIENFGLQSLKGAILKKTIALQNELLQKPQGNKTGYSFDQPELPDEKNTEAVGFTGTPVFSNLKILGDTYEAGGVKYRFPDILINICLLSVHSEKLIIETPVQGRDIPVYEYISGGADQVTIQGTFTGPQNDIYPKFEMRDLNIALKCPKALRVVSWYLQLLDIHNIVIRNKDIGQEEGAQSYQKFQFMGSSDLPTDLKIKA</sequence>
<feature type="domain" description="DUF6046" evidence="1">
    <location>
        <begin position="126"/>
        <end position="241"/>
    </location>
</feature>
<dbReference type="Pfam" id="PF19512">
    <property type="entry name" value="DUF6046"/>
    <property type="match status" value="1"/>
</dbReference>
<proteinExistence type="predicted"/>
<name>A0A6J5SRQ6_9CAUD</name>
<organism evidence="2">
    <name type="scientific">uncultured Caudovirales phage</name>
    <dbReference type="NCBI Taxonomy" id="2100421"/>
    <lineage>
        <taxon>Viruses</taxon>
        <taxon>Duplodnaviria</taxon>
        <taxon>Heunggongvirae</taxon>
        <taxon>Uroviricota</taxon>
        <taxon>Caudoviricetes</taxon>
        <taxon>Peduoviridae</taxon>
        <taxon>Maltschvirus</taxon>
        <taxon>Maltschvirus maltsch</taxon>
    </lineage>
</organism>